<evidence type="ECO:0000313" key="2">
    <source>
        <dbReference type="EMBL" id="KAF2710972.1"/>
    </source>
</evidence>
<keyword evidence="3" id="KW-1185">Reference proteome</keyword>
<dbReference type="AlphaFoldDB" id="A0A6G1KES2"/>
<dbReference type="EMBL" id="MU005768">
    <property type="protein sequence ID" value="KAF2710972.1"/>
    <property type="molecule type" value="Genomic_DNA"/>
</dbReference>
<dbReference type="InterPro" id="IPR024655">
    <property type="entry name" value="Asl1_glyco_hydro_catalytic"/>
</dbReference>
<accession>A0A6G1KES2</accession>
<evidence type="ECO:0000313" key="3">
    <source>
        <dbReference type="Proteomes" id="UP000799428"/>
    </source>
</evidence>
<keyword evidence="2" id="KW-0378">Hydrolase</keyword>
<dbReference type="GO" id="GO:0009277">
    <property type="term" value="C:fungal-type cell wall"/>
    <property type="evidence" value="ECO:0007669"/>
    <property type="project" value="TreeGrafter"/>
</dbReference>
<dbReference type="SUPFAM" id="SSF51445">
    <property type="entry name" value="(Trans)glycosidases"/>
    <property type="match status" value="1"/>
</dbReference>
<dbReference type="InterPro" id="IPR053183">
    <property type="entry name" value="ASL1"/>
</dbReference>
<dbReference type="PANTHER" id="PTHR34154">
    <property type="entry name" value="ALKALI-SENSITIVE LINKAGE PROTEIN 1"/>
    <property type="match status" value="1"/>
</dbReference>
<dbReference type="InterPro" id="IPR017853">
    <property type="entry name" value="GH"/>
</dbReference>
<gene>
    <name evidence="2" type="ORF">K504DRAFT_342082</name>
</gene>
<dbReference type="PANTHER" id="PTHR34154:SF10">
    <property type="entry name" value="ASL1-LIKE GLYCOSYL HYDROLASE CATALYTIC DOMAIN-CONTAINING PROTEIN"/>
    <property type="match status" value="1"/>
</dbReference>
<feature type="non-terminal residue" evidence="2">
    <location>
        <position position="216"/>
    </location>
</feature>
<dbReference type="Proteomes" id="UP000799428">
    <property type="component" value="Unassembled WGS sequence"/>
</dbReference>
<reference evidence="2" key="1">
    <citation type="journal article" date="2020" name="Stud. Mycol.">
        <title>101 Dothideomycetes genomes: a test case for predicting lifestyles and emergence of pathogens.</title>
        <authorList>
            <person name="Haridas S."/>
            <person name="Albert R."/>
            <person name="Binder M."/>
            <person name="Bloem J."/>
            <person name="Labutti K."/>
            <person name="Salamov A."/>
            <person name="Andreopoulos B."/>
            <person name="Baker S."/>
            <person name="Barry K."/>
            <person name="Bills G."/>
            <person name="Bluhm B."/>
            <person name="Cannon C."/>
            <person name="Castanera R."/>
            <person name="Culley D."/>
            <person name="Daum C."/>
            <person name="Ezra D."/>
            <person name="Gonzalez J."/>
            <person name="Henrissat B."/>
            <person name="Kuo A."/>
            <person name="Liang C."/>
            <person name="Lipzen A."/>
            <person name="Lutzoni F."/>
            <person name="Magnuson J."/>
            <person name="Mondo S."/>
            <person name="Nolan M."/>
            <person name="Ohm R."/>
            <person name="Pangilinan J."/>
            <person name="Park H.-J."/>
            <person name="Ramirez L."/>
            <person name="Alfaro M."/>
            <person name="Sun H."/>
            <person name="Tritt A."/>
            <person name="Yoshinaga Y."/>
            <person name="Zwiers L.-H."/>
            <person name="Turgeon B."/>
            <person name="Goodwin S."/>
            <person name="Spatafora J."/>
            <person name="Crous P."/>
            <person name="Grigoriev I."/>
        </authorList>
    </citation>
    <scope>NUCLEOTIDE SEQUENCE</scope>
    <source>
        <strain evidence="2">CBS 279.74</strain>
    </source>
</reference>
<dbReference type="GO" id="GO:0016787">
    <property type="term" value="F:hydrolase activity"/>
    <property type="evidence" value="ECO:0007669"/>
    <property type="project" value="UniProtKB-KW"/>
</dbReference>
<sequence>KRGVAFKDPAYTLFFKTTNSKVSWMYNWYQDVIAPPTGFYYVPMLWSAAPDAVDRWNANVDKNVKTHCCYNFLAFNEPDRCVDHDSACISDVGVAATAYKTWMQPISARYGDKIRLGSPAVTNGAPPMGLDYLSRFIATCTGCQIDFVAIHWYDNANNFAYFKLHVKNAYEAGGRRPVWITEFRPTGSEADVIAFLKEALPWLDSQDYVERYAYFM</sequence>
<organism evidence="2 3">
    <name type="scientific">Pleomassaria siparia CBS 279.74</name>
    <dbReference type="NCBI Taxonomy" id="1314801"/>
    <lineage>
        <taxon>Eukaryota</taxon>
        <taxon>Fungi</taxon>
        <taxon>Dikarya</taxon>
        <taxon>Ascomycota</taxon>
        <taxon>Pezizomycotina</taxon>
        <taxon>Dothideomycetes</taxon>
        <taxon>Pleosporomycetidae</taxon>
        <taxon>Pleosporales</taxon>
        <taxon>Pleomassariaceae</taxon>
        <taxon>Pleomassaria</taxon>
    </lineage>
</organism>
<evidence type="ECO:0000259" key="1">
    <source>
        <dbReference type="Pfam" id="PF11790"/>
    </source>
</evidence>
<proteinExistence type="predicted"/>
<dbReference type="Pfam" id="PF11790">
    <property type="entry name" value="Glyco_hydro_cc"/>
    <property type="match status" value="1"/>
</dbReference>
<feature type="non-terminal residue" evidence="2">
    <location>
        <position position="1"/>
    </location>
</feature>
<feature type="domain" description="Asl1-like glycosyl hydrolase catalytic" evidence="1">
    <location>
        <begin position="3"/>
        <end position="216"/>
    </location>
</feature>
<protein>
    <submittedName>
        <fullName evidence="2">Glycoside hydrolase family 128 protein</fullName>
    </submittedName>
</protein>
<dbReference type="GO" id="GO:0071966">
    <property type="term" value="P:fungal-type cell wall polysaccharide metabolic process"/>
    <property type="evidence" value="ECO:0007669"/>
    <property type="project" value="TreeGrafter"/>
</dbReference>
<dbReference type="OrthoDB" id="5985073at2759"/>
<dbReference type="Gene3D" id="3.20.20.80">
    <property type="entry name" value="Glycosidases"/>
    <property type="match status" value="1"/>
</dbReference>
<name>A0A6G1KES2_9PLEO</name>